<dbReference type="InterPro" id="IPR014710">
    <property type="entry name" value="RmlC-like_jellyroll"/>
</dbReference>
<dbReference type="Pfam" id="PF00908">
    <property type="entry name" value="dTDP_sugar_isom"/>
    <property type="match status" value="1"/>
</dbReference>
<organism evidence="1">
    <name type="scientific">uncultured prokaryote</name>
    <dbReference type="NCBI Taxonomy" id="198431"/>
    <lineage>
        <taxon>unclassified sequences</taxon>
        <taxon>environmental samples</taxon>
    </lineage>
</organism>
<dbReference type="PANTHER" id="PTHR21047">
    <property type="entry name" value="DTDP-6-DEOXY-D-GLUCOSE-3,5 EPIMERASE"/>
    <property type="match status" value="1"/>
</dbReference>
<reference evidence="1" key="1">
    <citation type="journal article" date="2005" name="Environ. Microbiol.">
        <title>Genetic and functional properties of uncultivated thermophilic crenarchaeotes from a subsurface gold mine as revealed by analysis of genome fragments.</title>
        <authorList>
            <person name="Nunoura T."/>
            <person name="Hirayama H."/>
            <person name="Takami H."/>
            <person name="Oida H."/>
            <person name="Nishi S."/>
            <person name="Shimamura S."/>
            <person name="Suzuki Y."/>
            <person name="Inagaki F."/>
            <person name="Takai K."/>
            <person name="Nealson K.H."/>
            <person name="Horikoshi K."/>
        </authorList>
    </citation>
    <scope>NUCLEOTIDE SEQUENCE</scope>
</reference>
<dbReference type="PANTHER" id="PTHR21047:SF2">
    <property type="entry name" value="THYMIDINE DIPHOSPHO-4-KETO-RHAMNOSE 3,5-EPIMERASE"/>
    <property type="match status" value="1"/>
</dbReference>
<dbReference type="GO" id="GO:0019305">
    <property type="term" value="P:dTDP-rhamnose biosynthetic process"/>
    <property type="evidence" value="ECO:0007669"/>
    <property type="project" value="TreeGrafter"/>
</dbReference>
<proteinExistence type="predicted"/>
<reference evidence="1" key="2">
    <citation type="journal article" date="2012" name="PLoS ONE">
        <title>A Deeply Branching Thermophilic Bacterium with an Ancient Acetyl-CoA Pathway Dominates a Subsurface Ecosystem.</title>
        <authorList>
            <person name="Takami H."/>
            <person name="Noguchi H."/>
            <person name="Takaki Y."/>
            <person name="Uchiyama I."/>
            <person name="Toyoda A."/>
            <person name="Nishi S."/>
            <person name="Chee G.-J."/>
            <person name="Arai W."/>
            <person name="Nunoura T."/>
            <person name="Itoh T."/>
            <person name="Hattori M."/>
            <person name="Takai K."/>
        </authorList>
    </citation>
    <scope>NUCLEOTIDE SEQUENCE</scope>
</reference>
<name>H5S9H1_9ZZZZ</name>
<dbReference type="AlphaFoldDB" id="H5S9H1"/>
<dbReference type="GO" id="GO:0000271">
    <property type="term" value="P:polysaccharide biosynthetic process"/>
    <property type="evidence" value="ECO:0007669"/>
    <property type="project" value="TreeGrafter"/>
</dbReference>
<dbReference type="Gene3D" id="2.60.120.10">
    <property type="entry name" value="Jelly Rolls"/>
    <property type="match status" value="1"/>
</dbReference>
<protein>
    <submittedName>
        <fullName evidence="1">dTDP-4-dehydrorhamnose 3,5 epimerase</fullName>
    </submittedName>
</protein>
<sequence length="159" mass="18622">MKMAAVERWIAGVQIKPLTRHVDERGFLMEMLRADDPIFQKFGQAYVSLNYPGVIRAWHWHEKQTDYWVVVKGMIKAVLYDRRPGSPTYGQINEFFLGEQNPILLVIPPLVAHGYKTIGVEPSLLINFPTEPYNREQPDEFRLPYDTLEIPYNWEIRMG</sequence>
<gene>
    <name evidence="1" type="ORF">HGMM_F03C06C12</name>
</gene>
<dbReference type="GO" id="GO:0008830">
    <property type="term" value="F:dTDP-4-dehydrorhamnose 3,5-epimerase activity"/>
    <property type="evidence" value="ECO:0007669"/>
    <property type="project" value="InterPro"/>
</dbReference>
<dbReference type="InterPro" id="IPR011051">
    <property type="entry name" value="RmlC_Cupin_sf"/>
</dbReference>
<dbReference type="EMBL" id="AP011640">
    <property type="protein sequence ID" value="BAL52807.1"/>
    <property type="molecule type" value="Genomic_DNA"/>
</dbReference>
<dbReference type="SUPFAM" id="SSF51182">
    <property type="entry name" value="RmlC-like cupins"/>
    <property type="match status" value="1"/>
</dbReference>
<dbReference type="InterPro" id="IPR000888">
    <property type="entry name" value="RmlC-like"/>
</dbReference>
<evidence type="ECO:0000313" key="1">
    <source>
        <dbReference type="EMBL" id="BAL52807.1"/>
    </source>
</evidence>
<accession>H5S9H1</accession>